<dbReference type="Gene3D" id="1.10.10.10">
    <property type="entry name" value="Winged helix-like DNA-binding domain superfamily/Winged helix DNA-binding domain"/>
    <property type="match status" value="1"/>
</dbReference>
<dbReference type="InterPro" id="IPR054425">
    <property type="entry name" value="Cdc6_ORC1-like_ATPase_lid"/>
</dbReference>
<organism evidence="11 12">
    <name type="scientific">Caenorhabditis tropicalis</name>
    <dbReference type="NCBI Taxonomy" id="1561998"/>
    <lineage>
        <taxon>Eukaryota</taxon>
        <taxon>Metazoa</taxon>
        <taxon>Ecdysozoa</taxon>
        <taxon>Nematoda</taxon>
        <taxon>Chromadorea</taxon>
        <taxon>Rhabditida</taxon>
        <taxon>Rhabditina</taxon>
        <taxon>Rhabditomorpha</taxon>
        <taxon>Rhabditoidea</taxon>
        <taxon>Rhabditidae</taxon>
        <taxon>Peloderinae</taxon>
        <taxon>Caenorhabditis</taxon>
    </lineage>
</organism>
<dbReference type="CDD" id="cd00009">
    <property type="entry name" value="AAA"/>
    <property type="match status" value="1"/>
</dbReference>
<dbReference type="GO" id="GO:0033314">
    <property type="term" value="P:mitotic DNA replication checkpoint signaling"/>
    <property type="evidence" value="ECO:0007669"/>
    <property type="project" value="TreeGrafter"/>
</dbReference>
<evidence type="ECO:0000256" key="2">
    <source>
        <dbReference type="ARBA" id="ARBA00008398"/>
    </source>
</evidence>
<dbReference type="Pfam" id="PF00004">
    <property type="entry name" value="AAA"/>
    <property type="match status" value="1"/>
</dbReference>
<dbReference type="GO" id="GO:0046872">
    <property type="term" value="F:metal ion binding"/>
    <property type="evidence" value="ECO:0007669"/>
    <property type="project" value="UniProtKB-KW"/>
</dbReference>
<sequence length="647" mass="73088">MAPIKPDQVSPEKRRRSTRLTQNSIVTKQLEARKLSQKPLLRTKGAPFRQQSESSSSSSDDDEDDEVNEHEMDINEYSDELGDSFSDKDSVVSTHSRTRSGSIGSDKENGRLRTRSQMSSRKIEVETPSKILAKKLSATSIRTPSKTPSKRNLARESGISSTPSKEVKSTPRSAARKTNTARRTAPVFSESEEEEEIEEKKTKRNRSLKVRIPVDMIPKPIPRIYISKTPGGTMRTRAPLEKKFSEEEVFVDPLDSTSASTLRELASRLHLSKVPEQLPCRDFETQQIKKFIREVIDPKRGESSAMYISGVPGTGKTATVRAAVSSMKKDKKCPKFVYVEVNAMMFKKTVFVEVYNGIQEEHTISKKQHKTRIASSTARQELNSMFKKEDKNRPPIVVLIDELDSLCNRKQDILYDIFEWTALPQSKVTIIGIANTLDFPERMLCQRNASRLDKRRLVFQPYQHKQIEEIVRARLRGSNLIEPKAIELVAKKIAMNTGDLRQALDFLCRAIGVAIERKAEKLEVGHVIAAQSAVLEPLKYRLVKDLTLHEFILFRTIVAMTKEQEEVIFADVYRNYCSCCTEVSGIDPASDTVTFGTLLSLSSIALVHTGRNNQGRMNQRVKLGMTSMEADKAVQAFVEVHKTDYSI</sequence>
<dbReference type="STRING" id="1561998.A0A1I7TMA5"/>
<keyword evidence="5 7" id="KW-0238">DNA-binding</keyword>
<dbReference type="Pfam" id="PF09079">
    <property type="entry name" value="WHD_Cdc6"/>
    <property type="match status" value="1"/>
</dbReference>
<dbReference type="InterPro" id="IPR036388">
    <property type="entry name" value="WH-like_DNA-bd_sf"/>
</dbReference>
<dbReference type="GO" id="GO:0005524">
    <property type="term" value="F:ATP binding"/>
    <property type="evidence" value="ECO:0007669"/>
    <property type="project" value="UniProtKB-KW"/>
</dbReference>
<dbReference type="WBParaSite" id="Csp11.Scaffold628.g7331.t1">
    <property type="protein sequence ID" value="Csp11.Scaffold628.g7331.t1"/>
    <property type="gene ID" value="Csp11.Scaffold628.g7331"/>
</dbReference>
<accession>A0A1I7TMA5</accession>
<feature type="domain" description="AAA+ ATPase" evidence="9">
    <location>
        <begin position="302"/>
        <end position="463"/>
    </location>
</feature>
<keyword evidence="7" id="KW-0547">Nucleotide-binding</keyword>
<dbReference type="SMART" id="SM01074">
    <property type="entry name" value="Cdc6_C"/>
    <property type="match status" value="1"/>
</dbReference>
<comment type="subunit">
    <text evidence="7">ORC is composed of six subunits.</text>
</comment>
<name>A0A1I7TMA5_9PELO</name>
<dbReference type="InterPro" id="IPR027417">
    <property type="entry name" value="P-loop_NTPase"/>
</dbReference>
<dbReference type="InterPro" id="IPR015163">
    <property type="entry name" value="Cdc6_C"/>
</dbReference>
<dbReference type="SMART" id="SM00382">
    <property type="entry name" value="AAA"/>
    <property type="match status" value="1"/>
</dbReference>
<dbReference type="Pfam" id="PF22606">
    <property type="entry name" value="Cdc6-ORC-like_ATPase_lid"/>
    <property type="match status" value="1"/>
</dbReference>
<feature type="compositionally biased region" description="Polar residues" evidence="8">
    <location>
        <begin position="137"/>
        <end position="147"/>
    </location>
</feature>
<comment type="similarity">
    <text evidence="2 7">Belongs to the ORC1 family.</text>
</comment>
<evidence type="ECO:0000256" key="3">
    <source>
        <dbReference type="ARBA" id="ARBA00022705"/>
    </source>
</evidence>
<dbReference type="GO" id="GO:0005664">
    <property type="term" value="C:nuclear origin of replication recognition complex"/>
    <property type="evidence" value="ECO:0007669"/>
    <property type="project" value="TreeGrafter"/>
</dbReference>
<proteinExistence type="inferred from homology"/>
<keyword evidence="6 7" id="KW-0539">Nucleus</keyword>
<dbReference type="InterPro" id="IPR003593">
    <property type="entry name" value="AAA+_ATPase"/>
</dbReference>
<dbReference type="InterPro" id="IPR050311">
    <property type="entry name" value="ORC1/CDC6"/>
</dbReference>
<feature type="region of interest" description="Disordered" evidence="8">
    <location>
        <begin position="1"/>
        <end position="200"/>
    </location>
</feature>
<dbReference type="AlphaFoldDB" id="A0A1I7TMA5"/>
<feature type="compositionally biased region" description="Polar residues" evidence="8">
    <location>
        <begin position="91"/>
        <end position="103"/>
    </location>
</feature>
<comment type="function">
    <text evidence="7">Component of the origin recognition complex (ORC) that binds origins of replication. DNA-binding is ATP-dependent, however specific DNA sequences that define origins of replication have not been identified so far. ORC is required to assemble the pre-replication complex necessary to initiate DNA replication.</text>
</comment>
<dbReference type="GO" id="GO:0016887">
    <property type="term" value="F:ATP hydrolysis activity"/>
    <property type="evidence" value="ECO:0007669"/>
    <property type="project" value="InterPro"/>
</dbReference>
<evidence type="ECO:0000259" key="10">
    <source>
        <dbReference type="SMART" id="SM01074"/>
    </source>
</evidence>
<dbReference type="InterPro" id="IPR003959">
    <property type="entry name" value="ATPase_AAA_core"/>
</dbReference>
<feature type="compositionally biased region" description="Low complexity" evidence="8">
    <location>
        <begin position="172"/>
        <end position="185"/>
    </location>
</feature>
<dbReference type="GO" id="GO:0003688">
    <property type="term" value="F:DNA replication origin binding"/>
    <property type="evidence" value="ECO:0007669"/>
    <property type="project" value="TreeGrafter"/>
</dbReference>
<dbReference type="Proteomes" id="UP000095282">
    <property type="component" value="Unplaced"/>
</dbReference>
<evidence type="ECO:0000256" key="1">
    <source>
        <dbReference type="ARBA" id="ARBA00004123"/>
    </source>
</evidence>
<dbReference type="PANTHER" id="PTHR10763">
    <property type="entry name" value="CELL DIVISION CONTROL PROTEIN 6-RELATED"/>
    <property type="match status" value="1"/>
</dbReference>
<feature type="domain" description="Cdc6 C-terminal" evidence="10">
    <location>
        <begin position="553"/>
        <end position="634"/>
    </location>
</feature>
<comment type="subcellular location">
    <subcellularLocation>
        <location evidence="1 7">Nucleus</location>
    </subcellularLocation>
</comment>
<dbReference type="Gene3D" id="3.40.50.300">
    <property type="entry name" value="P-loop containing nucleotide triphosphate hydrolases"/>
    <property type="match status" value="1"/>
</dbReference>
<keyword evidence="7" id="KW-0067">ATP-binding</keyword>
<feature type="compositionally biased region" description="Acidic residues" evidence="8">
    <location>
        <begin position="59"/>
        <end position="82"/>
    </location>
</feature>
<protein>
    <recommendedName>
        <fullName evidence="7">Origin recognition complex subunit 1</fullName>
    </recommendedName>
</protein>
<dbReference type="SUPFAM" id="SSF52540">
    <property type="entry name" value="P-loop containing nucleoside triphosphate hydrolases"/>
    <property type="match status" value="1"/>
</dbReference>
<evidence type="ECO:0000256" key="6">
    <source>
        <dbReference type="ARBA" id="ARBA00023242"/>
    </source>
</evidence>
<evidence type="ECO:0000256" key="4">
    <source>
        <dbReference type="ARBA" id="ARBA00022723"/>
    </source>
</evidence>
<evidence type="ECO:0000259" key="9">
    <source>
        <dbReference type="SMART" id="SM00382"/>
    </source>
</evidence>
<dbReference type="GO" id="GO:0006270">
    <property type="term" value="P:DNA replication initiation"/>
    <property type="evidence" value="ECO:0007669"/>
    <property type="project" value="TreeGrafter"/>
</dbReference>
<evidence type="ECO:0000256" key="8">
    <source>
        <dbReference type="SAM" id="MobiDB-lite"/>
    </source>
</evidence>
<evidence type="ECO:0000256" key="7">
    <source>
        <dbReference type="RuleBase" id="RU365058"/>
    </source>
</evidence>
<keyword evidence="4" id="KW-0479">Metal-binding</keyword>
<reference evidence="12" key="1">
    <citation type="submission" date="2016-11" db="UniProtKB">
        <authorList>
            <consortium name="WormBaseParasite"/>
        </authorList>
    </citation>
    <scope>IDENTIFICATION</scope>
</reference>
<dbReference type="PANTHER" id="PTHR10763:SF23">
    <property type="entry name" value="ORIGIN RECOGNITION COMPLEX SUBUNIT 1"/>
    <property type="match status" value="1"/>
</dbReference>
<dbReference type="eggNOG" id="KOG1514">
    <property type="taxonomic scope" value="Eukaryota"/>
</dbReference>
<evidence type="ECO:0000256" key="5">
    <source>
        <dbReference type="ARBA" id="ARBA00023125"/>
    </source>
</evidence>
<keyword evidence="11" id="KW-1185">Reference proteome</keyword>
<keyword evidence="3 7" id="KW-0235">DNA replication</keyword>
<evidence type="ECO:0000313" key="11">
    <source>
        <dbReference type="Proteomes" id="UP000095282"/>
    </source>
</evidence>
<evidence type="ECO:0000313" key="12">
    <source>
        <dbReference type="WBParaSite" id="Csp11.Scaffold628.g7331.t1"/>
    </source>
</evidence>